<feature type="region of interest" description="Disordered" evidence="1">
    <location>
        <begin position="1"/>
        <end position="83"/>
    </location>
</feature>
<dbReference type="AlphaFoldDB" id="A0A0D6PB49"/>
<name>A0A0D6PB49_9PROT</name>
<feature type="compositionally biased region" description="Basic and acidic residues" evidence="1">
    <location>
        <begin position="32"/>
        <end position="41"/>
    </location>
</feature>
<feature type="region of interest" description="Disordered" evidence="1">
    <location>
        <begin position="139"/>
        <end position="173"/>
    </location>
</feature>
<evidence type="ECO:0000256" key="1">
    <source>
        <dbReference type="SAM" id="MobiDB-lite"/>
    </source>
</evidence>
<dbReference type="RefSeq" id="WP_139284875.1">
    <property type="nucleotide sequence ID" value="NZ_BANC01000012.1"/>
</dbReference>
<reference evidence="2 3" key="1">
    <citation type="submission" date="2012-11" db="EMBL/GenBank/DDBJ databases">
        <title>Whole genome sequence of Acidocella aminolytica 101 = DSM 11237.</title>
        <authorList>
            <person name="Azuma Y."/>
            <person name="Higashiura N."/>
            <person name="Hirakawa H."/>
            <person name="Matsushita K."/>
        </authorList>
    </citation>
    <scope>NUCLEOTIDE SEQUENCE [LARGE SCALE GENOMIC DNA]</scope>
    <source>
        <strain evidence="3">101 / DSM 11237</strain>
    </source>
</reference>
<protein>
    <submittedName>
        <fullName evidence="2">Uncharacterized protein</fullName>
    </submittedName>
</protein>
<dbReference type="Proteomes" id="UP000032668">
    <property type="component" value="Unassembled WGS sequence"/>
</dbReference>
<evidence type="ECO:0000313" key="2">
    <source>
        <dbReference type="EMBL" id="GAN78985.1"/>
    </source>
</evidence>
<keyword evidence="3" id="KW-1185">Reference proteome</keyword>
<evidence type="ECO:0000313" key="3">
    <source>
        <dbReference type="Proteomes" id="UP000032668"/>
    </source>
</evidence>
<dbReference type="EMBL" id="BANC01000012">
    <property type="protein sequence ID" value="GAN78985.1"/>
    <property type="molecule type" value="Genomic_DNA"/>
</dbReference>
<feature type="compositionally biased region" description="Basic residues" evidence="1">
    <location>
        <begin position="21"/>
        <end position="31"/>
    </location>
</feature>
<feature type="compositionally biased region" description="Basic residues" evidence="1">
    <location>
        <begin position="47"/>
        <end position="61"/>
    </location>
</feature>
<organism evidence="2 3">
    <name type="scientific">Acidocella aminolytica 101 = DSM 11237</name>
    <dbReference type="NCBI Taxonomy" id="1120923"/>
    <lineage>
        <taxon>Bacteria</taxon>
        <taxon>Pseudomonadati</taxon>
        <taxon>Pseudomonadota</taxon>
        <taxon>Alphaproteobacteria</taxon>
        <taxon>Acetobacterales</taxon>
        <taxon>Acidocellaceae</taxon>
        <taxon>Acidocella</taxon>
    </lineage>
</organism>
<accession>A0A0D6PB49</accession>
<gene>
    <name evidence="2" type="ORF">Aam_012_029</name>
</gene>
<sequence>MARASTTTKKRITTARGTVTAKRKPVARRKKADIVTDDAAKSNRAGSNRRKTLTGTRRLKSAAKAAPARKPVTSRTKAKEPADPFKGLKVVDLKALATRQAKSLDRAKLRAKTMKLELTQANKHVAELEAEVIQLNKKLKKAESVANKETDRVKPKRQKKPILSEAKSAPFETMLETHEEISTDGAFEENLDQE</sequence>
<feature type="compositionally biased region" description="Basic and acidic residues" evidence="1">
    <location>
        <begin position="141"/>
        <end position="153"/>
    </location>
</feature>
<comment type="caution">
    <text evidence="2">The sequence shown here is derived from an EMBL/GenBank/DDBJ whole genome shotgun (WGS) entry which is preliminary data.</text>
</comment>
<proteinExistence type="predicted"/>